<proteinExistence type="predicted"/>
<reference evidence="1 2" key="1">
    <citation type="submission" date="2023-04" db="EMBL/GenBank/DDBJ databases">
        <title>Forest soil microbial communities from Buena Vista Peninsula, Colon Province, Panama.</title>
        <authorList>
            <person name="Bouskill N."/>
        </authorList>
    </citation>
    <scope>NUCLEOTIDE SEQUENCE [LARGE SCALE GENOMIC DNA]</scope>
    <source>
        <strain evidence="1 2">AC80</strain>
    </source>
</reference>
<sequence>MGEPLRVIPEALHQAAASEQESAAAISGLAVGQSFTAGASGMTGLSSGAACSAVGSAFDDASKAVSTDLDAHSGKLSTAAVRYQQVDQQYAMRIHGMTG</sequence>
<organism evidence="1 2">
    <name type="scientific">Mycolicibacterium frederiksbergense</name>
    <dbReference type="NCBI Taxonomy" id="117567"/>
    <lineage>
        <taxon>Bacteria</taxon>
        <taxon>Bacillati</taxon>
        <taxon>Actinomycetota</taxon>
        <taxon>Actinomycetes</taxon>
        <taxon>Mycobacteriales</taxon>
        <taxon>Mycobacteriaceae</taxon>
        <taxon>Mycolicibacterium</taxon>
    </lineage>
</organism>
<dbReference type="RefSeq" id="WP_280830987.1">
    <property type="nucleotide sequence ID" value="NZ_JARXVE010000001.1"/>
</dbReference>
<dbReference type="EMBL" id="JARXVE010000001">
    <property type="protein sequence ID" value="MDH6194383.1"/>
    <property type="molecule type" value="Genomic_DNA"/>
</dbReference>
<dbReference type="Proteomes" id="UP001160130">
    <property type="component" value="Unassembled WGS sequence"/>
</dbReference>
<dbReference type="InterPro" id="IPR022536">
    <property type="entry name" value="EspC"/>
</dbReference>
<gene>
    <name evidence="1" type="ORF">M2272_001004</name>
</gene>
<comment type="caution">
    <text evidence="1">The sequence shown here is derived from an EMBL/GenBank/DDBJ whole genome shotgun (WGS) entry which is preliminary data.</text>
</comment>
<evidence type="ECO:0000313" key="2">
    <source>
        <dbReference type="Proteomes" id="UP001160130"/>
    </source>
</evidence>
<evidence type="ECO:0008006" key="3">
    <source>
        <dbReference type="Google" id="ProtNLM"/>
    </source>
</evidence>
<accession>A0ABT6KUK6</accession>
<dbReference type="Pfam" id="PF10824">
    <property type="entry name" value="T7SS_ESX_EspC"/>
    <property type="match status" value="1"/>
</dbReference>
<protein>
    <recommendedName>
        <fullName evidence="3">ESX-1 secretion-associated protein</fullName>
    </recommendedName>
</protein>
<name>A0ABT6KUK6_9MYCO</name>
<evidence type="ECO:0000313" key="1">
    <source>
        <dbReference type="EMBL" id="MDH6194383.1"/>
    </source>
</evidence>
<keyword evidence="2" id="KW-1185">Reference proteome</keyword>